<dbReference type="AlphaFoldDB" id="A0A815YJA5"/>
<proteinExistence type="predicted"/>
<dbReference type="EMBL" id="CAJNOG010008969">
    <property type="protein sequence ID" value="CAF1570482.1"/>
    <property type="molecule type" value="Genomic_DNA"/>
</dbReference>
<feature type="non-terminal residue" evidence="2">
    <location>
        <position position="1"/>
    </location>
</feature>
<name>A0A815YJA5_9BILA</name>
<accession>A0A815YJA5</accession>
<evidence type="ECO:0000256" key="1">
    <source>
        <dbReference type="SAM" id="MobiDB-lite"/>
    </source>
</evidence>
<gene>
    <name evidence="2" type="ORF">JYZ213_LOCUS47320</name>
</gene>
<evidence type="ECO:0000313" key="2">
    <source>
        <dbReference type="EMBL" id="CAF1570482.1"/>
    </source>
</evidence>
<comment type="caution">
    <text evidence="2">The sequence shown here is derived from an EMBL/GenBank/DDBJ whole genome shotgun (WGS) entry which is preliminary data.</text>
</comment>
<protein>
    <submittedName>
        <fullName evidence="2">Uncharacterized protein</fullName>
    </submittedName>
</protein>
<organism evidence="2 3">
    <name type="scientific">Adineta steineri</name>
    <dbReference type="NCBI Taxonomy" id="433720"/>
    <lineage>
        <taxon>Eukaryota</taxon>
        <taxon>Metazoa</taxon>
        <taxon>Spiralia</taxon>
        <taxon>Gnathifera</taxon>
        <taxon>Rotifera</taxon>
        <taxon>Eurotatoria</taxon>
        <taxon>Bdelloidea</taxon>
        <taxon>Adinetida</taxon>
        <taxon>Adinetidae</taxon>
        <taxon>Adineta</taxon>
    </lineage>
</organism>
<feature type="compositionally biased region" description="Polar residues" evidence="1">
    <location>
        <begin position="18"/>
        <end position="42"/>
    </location>
</feature>
<evidence type="ECO:0000313" key="3">
    <source>
        <dbReference type="Proteomes" id="UP000663845"/>
    </source>
</evidence>
<dbReference type="Proteomes" id="UP000663845">
    <property type="component" value="Unassembled WGS sequence"/>
</dbReference>
<sequence length="64" mass="6846">NAGGGSTDLENNMAEILNESSEQTTPNDSTIIPESNPIPQSDENLLQTSIKDDISNINICESII</sequence>
<feature type="region of interest" description="Disordered" evidence="1">
    <location>
        <begin position="1"/>
        <end position="42"/>
    </location>
</feature>
<reference evidence="2" key="1">
    <citation type="submission" date="2021-02" db="EMBL/GenBank/DDBJ databases">
        <authorList>
            <person name="Nowell W R."/>
        </authorList>
    </citation>
    <scope>NUCLEOTIDE SEQUENCE</scope>
</reference>